<reference evidence="1" key="1">
    <citation type="submission" date="2021-01" db="EMBL/GenBank/DDBJ databases">
        <authorList>
            <person name="Corre E."/>
            <person name="Pelletier E."/>
            <person name="Niang G."/>
            <person name="Scheremetjew M."/>
            <person name="Finn R."/>
            <person name="Kale V."/>
            <person name="Holt S."/>
            <person name="Cochrane G."/>
            <person name="Meng A."/>
            <person name="Brown T."/>
            <person name="Cohen L."/>
        </authorList>
    </citation>
    <scope>NUCLEOTIDE SEQUENCE</scope>
    <source>
        <strain evidence="1">Isolate 1302-5</strain>
    </source>
</reference>
<name>A0A7S4JPP3_9STRA</name>
<proteinExistence type="predicted"/>
<accession>A0A7S4JPP3</accession>
<protein>
    <submittedName>
        <fullName evidence="1">Uncharacterized protein</fullName>
    </submittedName>
</protein>
<organism evidence="1">
    <name type="scientific">Odontella aurita</name>
    <dbReference type="NCBI Taxonomy" id="265563"/>
    <lineage>
        <taxon>Eukaryota</taxon>
        <taxon>Sar</taxon>
        <taxon>Stramenopiles</taxon>
        <taxon>Ochrophyta</taxon>
        <taxon>Bacillariophyta</taxon>
        <taxon>Mediophyceae</taxon>
        <taxon>Biddulphiophycidae</taxon>
        <taxon>Eupodiscales</taxon>
        <taxon>Odontellaceae</taxon>
        <taxon>Odontella</taxon>
    </lineage>
</organism>
<gene>
    <name evidence="1" type="ORF">OAUR00152_LOCUS31425</name>
</gene>
<sequence length="102" mass="11052">MVSRSYLIRWDISHAHTISSDVAVSASLPRQERIPMCASPGPNKGLAPLALGDALAELARERGWKQAATPAGAPRREDFHGEARSAFRQGMRSQTAVTVSLR</sequence>
<evidence type="ECO:0000313" key="1">
    <source>
        <dbReference type="EMBL" id="CAE2270026.1"/>
    </source>
</evidence>
<dbReference type="EMBL" id="HBKQ01045602">
    <property type="protein sequence ID" value="CAE2270026.1"/>
    <property type="molecule type" value="Transcribed_RNA"/>
</dbReference>
<dbReference type="AlphaFoldDB" id="A0A7S4JPP3"/>